<evidence type="ECO:0000256" key="1">
    <source>
        <dbReference type="SAM" id="MobiDB-lite"/>
    </source>
</evidence>
<accession>A0A914XUM6</accession>
<keyword evidence="2" id="KW-1185">Reference proteome</keyword>
<feature type="compositionally biased region" description="Gly residues" evidence="1">
    <location>
        <begin position="231"/>
        <end position="240"/>
    </location>
</feature>
<evidence type="ECO:0000313" key="2">
    <source>
        <dbReference type="Proteomes" id="UP000887577"/>
    </source>
</evidence>
<dbReference type="WBParaSite" id="PSU_v2.g10670.t1">
    <property type="protein sequence ID" value="PSU_v2.g10670.t1"/>
    <property type="gene ID" value="PSU_v2.g10670"/>
</dbReference>
<dbReference type="Proteomes" id="UP000887577">
    <property type="component" value="Unplaced"/>
</dbReference>
<dbReference type="AlphaFoldDB" id="A0A914XUM6"/>
<name>A0A914XUM6_9BILA</name>
<sequence length="286" mass="30900">MQGAQHQVAGFGERDGVVHAFAGTHLADHDHVRRLAQGVLQRGFPAVGIDADFALGDDAALVLVHEFDRVFDGDDVAGRVLVAVADHRCQRGRFTGTGGADEQDDAALGHRQRLDDRRQAQFFHGRNARLDATQHHADLVALVEAADAEAADTGQADGEVAFVGLLEFLALCRGHHVEDQVAALLRRERGLRDRRDLAVDLHRRRHAGRDEQIRGALVRHQLEEGSEIDGGRGGVHGGLPMGHVPGNGRLRKRRGYGGALAHAALLLPRLTRTGACPWRTRGPGCG</sequence>
<organism evidence="2 3">
    <name type="scientific">Panagrolaimus superbus</name>
    <dbReference type="NCBI Taxonomy" id="310955"/>
    <lineage>
        <taxon>Eukaryota</taxon>
        <taxon>Metazoa</taxon>
        <taxon>Ecdysozoa</taxon>
        <taxon>Nematoda</taxon>
        <taxon>Chromadorea</taxon>
        <taxon>Rhabditida</taxon>
        <taxon>Tylenchina</taxon>
        <taxon>Panagrolaimomorpha</taxon>
        <taxon>Panagrolaimoidea</taxon>
        <taxon>Panagrolaimidae</taxon>
        <taxon>Panagrolaimus</taxon>
    </lineage>
</organism>
<feature type="region of interest" description="Disordered" evidence="1">
    <location>
        <begin position="226"/>
        <end position="250"/>
    </location>
</feature>
<protein>
    <submittedName>
        <fullName evidence="3">Uncharacterized protein</fullName>
    </submittedName>
</protein>
<reference evidence="3" key="1">
    <citation type="submission" date="2022-11" db="UniProtKB">
        <authorList>
            <consortium name="WormBaseParasite"/>
        </authorList>
    </citation>
    <scope>IDENTIFICATION</scope>
</reference>
<proteinExistence type="predicted"/>
<evidence type="ECO:0000313" key="3">
    <source>
        <dbReference type="WBParaSite" id="PSU_v2.g10670.t1"/>
    </source>
</evidence>